<evidence type="ECO:0000256" key="2">
    <source>
        <dbReference type="SAM" id="Phobius"/>
    </source>
</evidence>
<dbReference type="InterPro" id="IPR053001">
    <property type="entry name" value="MNNG_permease-like"/>
</dbReference>
<protein>
    <recommendedName>
        <fullName evidence="3">DUF3533 domain-containing protein</fullName>
    </recommendedName>
</protein>
<dbReference type="InterPro" id="IPR022703">
    <property type="entry name" value="DUF3533"/>
</dbReference>
<feature type="transmembrane region" description="Helical" evidence="2">
    <location>
        <begin position="356"/>
        <end position="381"/>
    </location>
</feature>
<accession>A0A6A6X2K0</accession>
<keyword evidence="2" id="KW-1133">Transmembrane helix</keyword>
<dbReference type="Pfam" id="PF12051">
    <property type="entry name" value="DUF3533"/>
    <property type="match status" value="1"/>
</dbReference>
<feature type="domain" description="DUF3533" evidence="3">
    <location>
        <begin position="107"/>
        <end position="503"/>
    </location>
</feature>
<organism evidence="4 5">
    <name type="scientific">Melanomma pulvis-pyrius CBS 109.77</name>
    <dbReference type="NCBI Taxonomy" id="1314802"/>
    <lineage>
        <taxon>Eukaryota</taxon>
        <taxon>Fungi</taxon>
        <taxon>Dikarya</taxon>
        <taxon>Ascomycota</taxon>
        <taxon>Pezizomycotina</taxon>
        <taxon>Dothideomycetes</taxon>
        <taxon>Pleosporomycetidae</taxon>
        <taxon>Pleosporales</taxon>
        <taxon>Melanommataceae</taxon>
        <taxon>Melanomma</taxon>
    </lineage>
</organism>
<feature type="transmembrane region" description="Helical" evidence="2">
    <location>
        <begin position="435"/>
        <end position="455"/>
    </location>
</feature>
<gene>
    <name evidence="4" type="ORF">K505DRAFT_282626</name>
</gene>
<sequence>MPAPTIGCQIAPDYENEHHSSDSDSTTEDEEELGSREATDSRLNIEKAETQQENGTRTPATRPTTLQNGRTRSSRSRNQHPPDPVGFWHWSMAGVRLHVLKLWLRTNLILSIAILGLLSLFWGALFRQESHMPSLGIWVVDFDGQVPPYTSPSINPFVGPFVTRSIRALLSAGGTHPGYTFRPPSDFGNDPLKVRESVYDFHAWAAVVINPNATALLREAVLQGNASYDPLGACHIIFNSARDQTTAASYIVTSMTAIQKVAVSNFGREWIAHLLQNTSVADLNLDVAPQAISPGIEFTIYDLRPFGPPVATPAVSIGLIYLIILSFFSFTFFLPIHMKYLAPKGHPPLHFYQLVVWRYVATVASYFLLSFVYSLVSLAFLMPMSRHSASHFWPASNPNAYAKGTFVVYWMVNWVGMTAFGLASENMAMLLGTPWTALWLIFWVISNVATGFYALPLAASFYRWGYAWPMHNIVEATRQILFDLHPRIGLNVGILLTWCFIDTILFPFCCYYMRWNTMRVKRNAAKQEAEWKLKMEKQQEQPSFLARVTTLGDREGAVSRRSRRAGEA</sequence>
<evidence type="ECO:0000313" key="5">
    <source>
        <dbReference type="Proteomes" id="UP000799757"/>
    </source>
</evidence>
<dbReference type="PANTHER" id="PTHR34814">
    <property type="entry name" value="NITROSOGUANIDINE RESISTANCE PROTEIN SNG1"/>
    <property type="match status" value="1"/>
</dbReference>
<feature type="compositionally biased region" description="Polar residues" evidence="1">
    <location>
        <begin position="51"/>
        <end position="71"/>
    </location>
</feature>
<dbReference type="GO" id="GO:0016020">
    <property type="term" value="C:membrane"/>
    <property type="evidence" value="ECO:0007669"/>
    <property type="project" value="TreeGrafter"/>
</dbReference>
<proteinExistence type="predicted"/>
<dbReference type="PANTHER" id="PTHR34814:SF1">
    <property type="entry name" value="NITROSOGUANIDINE RESISTANCE PROTEIN SNG1"/>
    <property type="match status" value="1"/>
</dbReference>
<reference evidence="4" key="1">
    <citation type="journal article" date="2020" name="Stud. Mycol.">
        <title>101 Dothideomycetes genomes: a test case for predicting lifestyles and emergence of pathogens.</title>
        <authorList>
            <person name="Haridas S."/>
            <person name="Albert R."/>
            <person name="Binder M."/>
            <person name="Bloem J."/>
            <person name="Labutti K."/>
            <person name="Salamov A."/>
            <person name="Andreopoulos B."/>
            <person name="Baker S."/>
            <person name="Barry K."/>
            <person name="Bills G."/>
            <person name="Bluhm B."/>
            <person name="Cannon C."/>
            <person name="Castanera R."/>
            <person name="Culley D."/>
            <person name="Daum C."/>
            <person name="Ezra D."/>
            <person name="Gonzalez J."/>
            <person name="Henrissat B."/>
            <person name="Kuo A."/>
            <person name="Liang C."/>
            <person name="Lipzen A."/>
            <person name="Lutzoni F."/>
            <person name="Magnuson J."/>
            <person name="Mondo S."/>
            <person name="Nolan M."/>
            <person name="Ohm R."/>
            <person name="Pangilinan J."/>
            <person name="Park H.-J."/>
            <person name="Ramirez L."/>
            <person name="Alfaro M."/>
            <person name="Sun H."/>
            <person name="Tritt A."/>
            <person name="Yoshinaga Y."/>
            <person name="Zwiers L.-H."/>
            <person name="Turgeon B."/>
            <person name="Goodwin S."/>
            <person name="Spatafora J."/>
            <person name="Crous P."/>
            <person name="Grigoriev I."/>
        </authorList>
    </citation>
    <scope>NUCLEOTIDE SEQUENCE</scope>
    <source>
        <strain evidence="4">CBS 109.77</strain>
    </source>
</reference>
<keyword evidence="2" id="KW-0472">Membrane</keyword>
<name>A0A6A6X2K0_9PLEO</name>
<feature type="transmembrane region" description="Helical" evidence="2">
    <location>
        <begin position="102"/>
        <end position="125"/>
    </location>
</feature>
<evidence type="ECO:0000259" key="3">
    <source>
        <dbReference type="Pfam" id="PF12051"/>
    </source>
</evidence>
<feature type="region of interest" description="Disordered" evidence="1">
    <location>
        <begin position="1"/>
        <end position="82"/>
    </location>
</feature>
<feature type="compositionally biased region" description="Basic and acidic residues" evidence="1">
    <location>
        <begin position="33"/>
        <end position="50"/>
    </location>
</feature>
<keyword evidence="5" id="KW-1185">Reference proteome</keyword>
<evidence type="ECO:0000313" key="4">
    <source>
        <dbReference type="EMBL" id="KAF2790428.1"/>
    </source>
</evidence>
<evidence type="ECO:0000256" key="1">
    <source>
        <dbReference type="SAM" id="MobiDB-lite"/>
    </source>
</evidence>
<feature type="transmembrane region" description="Helical" evidence="2">
    <location>
        <begin position="401"/>
        <end position="423"/>
    </location>
</feature>
<dbReference type="EMBL" id="MU002074">
    <property type="protein sequence ID" value="KAF2790428.1"/>
    <property type="molecule type" value="Genomic_DNA"/>
</dbReference>
<dbReference type="OrthoDB" id="2140105at2759"/>
<keyword evidence="2" id="KW-0812">Transmembrane</keyword>
<feature type="transmembrane region" description="Helical" evidence="2">
    <location>
        <begin position="488"/>
        <end position="513"/>
    </location>
</feature>
<dbReference type="AlphaFoldDB" id="A0A6A6X2K0"/>
<feature type="transmembrane region" description="Helical" evidence="2">
    <location>
        <begin position="314"/>
        <end position="336"/>
    </location>
</feature>
<dbReference type="Proteomes" id="UP000799757">
    <property type="component" value="Unassembled WGS sequence"/>
</dbReference>